<sequence>MTVQLLLLSATAFAAFACAQETRPNPELGIETCSSLSCNDPESSGLCSGDEDREGRAIGVGLVPDFLPVSNSDSGSNLSLTLIDGEPSGAGFPYQFTTKSLLVGAPPGIDLRDQPPTCGLLMQYQGQTFPAYQSEPLPNATNCPAAFTGGADPFCLDRLKDTIQNFEYDSAQMLPRCEALAHFVEASIRAEAREYGFCFYYSALVSVYGGPLTGPDVDQPANGSIVGGSCQPAQSQEIELHHVMSAEQVLHSNSSVSELTDMGGRTGFTPIVTVAYGEDDSTDPSVASFCLHIRSREGFELPFQHANFEDEATTN</sequence>
<reference evidence="2 3" key="1">
    <citation type="journal article" date="2018" name="BMC Genomics">
        <title>Genomic evidence for intraspecific hybridization in a clonal and extremely halotolerant yeast.</title>
        <authorList>
            <person name="Gostincar C."/>
            <person name="Stajich J.E."/>
            <person name="Zupancic J."/>
            <person name="Zalar P."/>
            <person name="Gunde-Cimerman N."/>
        </authorList>
    </citation>
    <scope>NUCLEOTIDE SEQUENCE [LARGE SCALE GENOMIC DNA]</scope>
    <source>
        <strain evidence="2 3">EXF-171</strain>
    </source>
</reference>
<evidence type="ECO:0000256" key="1">
    <source>
        <dbReference type="SAM" id="SignalP"/>
    </source>
</evidence>
<name>A0A3M7EBT0_HORWE</name>
<evidence type="ECO:0000313" key="3">
    <source>
        <dbReference type="Proteomes" id="UP000281468"/>
    </source>
</evidence>
<gene>
    <name evidence="2" type="ORF">D0862_14277</name>
</gene>
<dbReference type="AlphaFoldDB" id="A0A3M7EBT0"/>
<comment type="caution">
    <text evidence="2">The sequence shown here is derived from an EMBL/GenBank/DDBJ whole genome shotgun (WGS) entry which is preliminary data.</text>
</comment>
<organism evidence="2 3">
    <name type="scientific">Hortaea werneckii</name>
    <name type="common">Black yeast</name>
    <name type="synonym">Cladosporium werneckii</name>
    <dbReference type="NCBI Taxonomy" id="91943"/>
    <lineage>
        <taxon>Eukaryota</taxon>
        <taxon>Fungi</taxon>
        <taxon>Dikarya</taxon>
        <taxon>Ascomycota</taxon>
        <taxon>Pezizomycotina</taxon>
        <taxon>Dothideomycetes</taxon>
        <taxon>Dothideomycetidae</taxon>
        <taxon>Mycosphaerellales</taxon>
        <taxon>Teratosphaeriaceae</taxon>
        <taxon>Hortaea</taxon>
    </lineage>
</organism>
<feature type="signal peptide" evidence="1">
    <location>
        <begin position="1"/>
        <end position="19"/>
    </location>
</feature>
<dbReference type="EMBL" id="QWIQ01000918">
    <property type="protein sequence ID" value="RMY73514.1"/>
    <property type="molecule type" value="Genomic_DNA"/>
</dbReference>
<dbReference type="Proteomes" id="UP000281468">
    <property type="component" value="Unassembled WGS sequence"/>
</dbReference>
<accession>A0A3M7EBT0</accession>
<protein>
    <submittedName>
        <fullName evidence="2">Uncharacterized protein</fullName>
    </submittedName>
</protein>
<proteinExistence type="predicted"/>
<feature type="chain" id="PRO_5018337148" evidence="1">
    <location>
        <begin position="20"/>
        <end position="315"/>
    </location>
</feature>
<keyword evidence="1" id="KW-0732">Signal</keyword>
<evidence type="ECO:0000313" key="2">
    <source>
        <dbReference type="EMBL" id="RMY73514.1"/>
    </source>
</evidence>